<evidence type="ECO:0000313" key="3">
    <source>
        <dbReference type="Proteomes" id="UP001144323"/>
    </source>
</evidence>
<protein>
    <submittedName>
        <fullName evidence="2">Uncharacterized protein</fullName>
    </submittedName>
</protein>
<feature type="region of interest" description="Disordered" evidence="1">
    <location>
        <begin position="1"/>
        <end position="28"/>
    </location>
</feature>
<sequence>MSSATVTRMKKNAASRRAGGGVVMSGPGTVNFAVPDSRKAVSLQEESGRLTIAGPDLSR</sequence>
<reference evidence="2" key="1">
    <citation type="journal article" date="2023" name="Int. J. Syst. Evol. Microbiol.">
        <title>Methylocystis iwaonis sp. nov., a type II methane-oxidizing bacterium from surface soil of a rice paddy field in Japan, and emended description of the genus Methylocystis (ex Whittenbury et al. 1970) Bowman et al. 1993.</title>
        <authorList>
            <person name="Kaise H."/>
            <person name="Sawadogo J.B."/>
            <person name="Alam M.S."/>
            <person name="Ueno C."/>
            <person name="Dianou D."/>
            <person name="Shinjo R."/>
            <person name="Asakawa S."/>
        </authorList>
    </citation>
    <scope>NUCLEOTIDE SEQUENCE</scope>
    <source>
        <strain evidence="2">LMG27198</strain>
    </source>
</reference>
<name>A0A9W6GUA6_9HYPH</name>
<comment type="caution">
    <text evidence="2">The sequence shown here is derived from an EMBL/GenBank/DDBJ whole genome shotgun (WGS) entry which is preliminary data.</text>
</comment>
<proteinExistence type="predicted"/>
<evidence type="ECO:0000256" key="1">
    <source>
        <dbReference type="SAM" id="MobiDB-lite"/>
    </source>
</evidence>
<organism evidence="2 3">
    <name type="scientific">Methylocystis echinoides</name>
    <dbReference type="NCBI Taxonomy" id="29468"/>
    <lineage>
        <taxon>Bacteria</taxon>
        <taxon>Pseudomonadati</taxon>
        <taxon>Pseudomonadota</taxon>
        <taxon>Alphaproteobacteria</taxon>
        <taxon>Hyphomicrobiales</taxon>
        <taxon>Methylocystaceae</taxon>
        <taxon>Methylocystis</taxon>
    </lineage>
</organism>
<dbReference type="EMBL" id="BSEC01000001">
    <property type="protein sequence ID" value="GLI93207.1"/>
    <property type="molecule type" value="Genomic_DNA"/>
</dbReference>
<evidence type="ECO:0000313" key="2">
    <source>
        <dbReference type="EMBL" id="GLI93207.1"/>
    </source>
</evidence>
<keyword evidence="3" id="KW-1185">Reference proteome</keyword>
<dbReference type="AlphaFoldDB" id="A0A9W6GUA6"/>
<gene>
    <name evidence="2" type="ORF">LMG27198_21990</name>
</gene>
<dbReference type="Proteomes" id="UP001144323">
    <property type="component" value="Unassembled WGS sequence"/>
</dbReference>
<accession>A0A9W6GUA6</accession>
<feature type="region of interest" description="Disordered" evidence="1">
    <location>
        <begin position="40"/>
        <end position="59"/>
    </location>
</feature>